<organism evidence="3 4">
    <name type="scientific">candidate division WOR-3 bacterium</name>
    <dbReference type="NCBI Taxonomy" id="2052148"/>
    <lineage>
        <taxon>Bacteria</taxon>
        <taxon>Bacteria division WOR-3</taxon>
    </lineage>
</organism>
<reference evidence="3" key="1">
    <citation type="submission" date="2019-11" db="EMBL/GenBank/DDBJ databases">
        <title>Microbial mats filling the niche in hypersaline microbial mats.</title>
        <authorList>
            <person name="Wong H.L."/>
            <person name="Macleod F.I."/>
            <person name="White R.A. III"/>
            <person name="Burns B.P."/>
        </authorList>
    </citation>
    <scope>NUCLEOTIDE SEQUENCE</scope>
    <source>
        <strain evidence="3">Bin_327</strain>
    </source>
</reference>
<dbReference type="CDD" id="cd07947">
    <property type="entry name" value="DRE_TIM_Re_CS"/>
    <property type="match status" value="1"/>
</dbReference>
<comment type="caution">
    <text evidence="3">The sequence shown here is derived from an EMBL/GenBank/DDBJ whole genome shotgun (WGS) entry which is preliminary data.</text>
</comment>
<dbReference type="InterPro" id="IPR013785">
    <property type="entry name" value="Aldolase_TIM"/>
</dbReference>
<dbReference type="EMBL" id="WJKJ01000205">
    <property type="protein sequence ID" value="MBD3364792.1"/>
    <property type="molecule type" value="Genomic_DNA"/>
</dbReference>
<dbReference type="Proteomes" id="UP000630660">
    <property type="component" value="Unassembled WGS sequence"/>
</dbReference>
<gene>
    <name evidence="3" type="ORF">GF359_06210</name>
</gene>
<sequence>MSWIIDEKKNVWRKPTGERLSIKEREDPELYRDAFPYVEPPRIHFDGHTVPQNPPDEIYITCTTFRDGQQARPPYTVKQTVDLYRLIHKLGGPKGIIRKCEFFLYTKKDRDAVTKCLEEGYEHPKVTSWIRARPDDFKLVKDMGIKETGMLTSISDYHIYKKFKKTRKQAIEGFLEVVDAALAEGIEVRCHFEDITRADFYGCVVPFAQLLMDRSKEAKIPVTIRLCDTMGYGVPYPGAALPRSVPKLIYGLHKEAGVPPSQLEWHGHNDFYKVLINASTAWLYGCMYANGTLLGYGERTGNTPIEGLVFEYAGLRGTLDGMDTMAIHEITDYYQMQFPHQRIPTNKPFVGAHFNTTRAGIHADGLIKNEEIYNIFDTTKLLDRPPSSAITDKSGLAGIAYWVRNFLSDVEGAEEIDKRDERVKKIAAWVDKQYDEGRTTSISQQEMIEQIAKVFPKMAKEVARLRKVGMFAPDAQLD</sequence>
<name>A0A9D5K9C8_UNCW3</name>
<accession>A0A9D5K9C8</accession>
<evidence type="ECO:0000259" key="2">
    <source>
        <dbReference type="PROSITE" id="PS50991"/>
    </source>
</evidence>
<dbReference type="GO" id="GO:0016740">
    <property type="term" value="F:transferase activity"/>
    <property type="evidence" value="ECO:0007669"/>
    <property type="project" value="UniProtKB-KW"/>
</dbReference>
<keyword evidence="1" id="KW-0808">Transferase</keyword>
<dbReference type="Pfam" id="PF00682">
    <property type="entry name" value="HMGL-like"/>
    <property type="match status" value="1"/>
</dbReference>
<dbReference type="AlphaFoldDB" id="A0A9D5K9C8"/>
<dbReference type="SUPFAM" id="SSF51569">
    <property type="entry name" value="Aldolase"/>
    <property type="match status" value="1"/>
</dbReference>
<dbReference type="PANTHER" id="PTHR42880:SF1">
    <property type="entry name" value="ISOPROPYLMALATE_HOMOCITRATE_CITRAMALATE SYNTHASE FAMILY PROTEIN"/>
    <property type="match status" value="1"/>
</dbReference>
<dbReference type="PROSITE" id="PS50991">
    <property type="entry name" value="PYR_CT"/>
    <property type="match status" value="1"/>
</dbReference>
<evidence type="ECO:0000256" key="1">
    <source>
        <dbReference type="ARBA" id="ARBA00022679"/>
    </source>
</evidence>
<proteinExistence type="predicted"/>
<dbReference type="Gene3D" id="3.20.20.70">
    <property type="entry name" value="Aldolase class I"/>
    <property type="match status" value="1"/>
</dbReference>
<evidence type="ECO:0000313" key="3">
    <source>
        <dbReference type="EMBL" id="MBD3364792.1"/>
    </source>
</evidence>
<dbReference type="PANTHER" id="PTHR42880">
    <property type="entry name" value="HOMOCITRATE SYNTHASE"/>
    <property type="match status" value="1"/>
</dbReference>
<feature type="domain" description="Pyruvate carboxyltransferase" evidence="2">
    <location>
        <begin position="58"/>
        <end position="328"/>
    </location>
</feature>
<evidence type="ECO:0000313" key="4">
    <source>
        <dbReference type="Proteomes" id="UP000630660"/>
    </source>
</evidence>
<dbReference type="InterPro" id="IPR000891">
    <property type="entry name" value="PYR_CT"/>
</dbReference>
<protein>
    <submittedName>
        <fullName evidence="3">2-isopropylmalate synthase</fullName>
    </submittedName>
</protein>